<protein>
    <submittedName>
        <fullName evidence="2">VOC family protein</fullName>
    </submittedName>
</protein>
<evidence type="ECO:0000313" key="3">
    <source>
        <dbReference type="Proteomes" id="UP001500394"/>
    </source>
</evidence>
<dbReference type="PANTHER" id="PTHR36503">
    <property type="entry name" value="BLR2520 PROTEIN"/>
    <property type="match status" value="1"/>
</dbReference>
<name>A0ABP8QXI8_9SPHI</name>
<dbReference type="EMBL" id="BAABGR010000006">
    <property type="protein sequence ID" value="GAA4512625.1"/>
    <property type="molecule type" value="Genomic_DNA"/>
</dbReference>
<feature type="domain" description="VOC" evidence="1">
    <location>
        <begin position="2"/>
        <end position="131"/>
    </location>
</feature>
<dbReference type="SUPFAM" id="SSF54593">
    <property type="entry name" value="Glyoxalase/Bleomycin resistance protein/Dihydroxybiphenyl dioxygenase"/>
    <property type="match status" value="1"/>
</dbReference>
<dbReference type="Pfam" id="PF00903">
    <property type="entry name" value="Glyoxalase"/>
    <property type="match status" value="1"/>
</dbReference>
<dbReference type="Gene3D" id="3.10.180.10">
    <property type="entry name" value="2,3-Dihydroxybiphenyl 1,2-Dioxygenase, domain 1"/>
    <property type="match status" value="1"/>
</dbReference>
<keyword evidence="3" id="KW-1185">Reference proteome</keyword>
<dbReference type="InterPro" id="IPR029068">
    <property type="entry name" value="Glyas_Bleomycin-R_OHBP_Dase"/>
</dbReference>
<organism evidence="2 3">
    <name type="scientific">Sphingobacterium thermophilum</name>
    <dbReference type="NCBI Taxonomy" id="768534"/>
    <lineage>
        <taxon>Bacteria</taxon>
        <taxon>Pseudomonadati</taxon>
        <taxon>Bacteroidota</taxon>
        <taxon>Sphingobacteriia</taxon>
        <taxon>Sphingobacteriales</taxon>
        <taxon>Sphingobacteriaceae</taxon>
        <taxon>Sphingobacterium</taxon>
    </lineage>
</organism>
<dbReference type="InterPro" id="IPR004360">
    <property type="entry name" value="Glyas_Fos-R_dOase_dom"/>
</dbReference>
<evidence type="ECO:0000313" key="2">
    <source>
        <dbReference type="EMBL" id="GAA4512625.1"/>
    </source>
</evidence>
<dbReference type="InterPro" id="IPR037523">
    <property type="entry name" value="VOC_core"/>
</dbReference>
<sequence length="134" mass="15257">MKIRTTVLCLPIKNSERTKHFYEHVFGLKELDNEEGIVTIELPHLSLFLMEQAAFEEYSKRARRLSYFPTNQVGAFISCALDSQEDVDLALQNAPLYGGTAPAEATIDRKYGGYIGYITDPDGHLWELVYPQQK</sequence>
<accession>A0ABP8QXI8</accession>
<reference evidence="3" key="1">
    <citation type="journal article" date="2019" name="Int. J. Syst. Evol. Microbiol.">
        <title>The Global Catalogue of Microorganisms (GCM) 10K type strain sequencing project: providing services to taxonomists for standard genome sequencing and annotation.</title>
        <authorList>
            <consortium name="The Broad Institute Genomics Platform"/>
            <consortium name="The Broad Institute Genome Sequencing Center for Infectious Disease"/>
            <person name="Wu L."/>
            <person name="Ma J."/>
        </authorList>
    </citation>
    <scope>NUCLEOTIDE SEQUENCE [LARGE SCALE GENOMIC DNA]</scope>
    <source>
        <strain evidence="3">JCM 17858</strain>
    </source>
</reference>
<dbReference type="PROSITE" id="PS51819">
    <property type="entry name" value="VOC"/>
    <property type="match status" value="1"/>
</dbReference>
<comment type="caution">
    <text evidence="2">The sequence shown here is derived from an EMBL/GenBank/DDBJ whole genome shotgun (WGS) entry which is preliminary data.</text>
</comment>
<dbReference type="Proteomes" id="UP001500394">
    <property type="component" value="Unassembled WGS sequence"/>
</dbReference>
<gene>
    <name evidence="2" type="ORF">GCM10023173_06970</name>
</gene>
<dbReference type="PANTHER" id="PTHR36503:SF1">
    <property type="entry name" value="BLR2520 PROTEIN"/>
    <property type="match status" value="1"/>
</dbReference>
<dbReference type="RefSeq" id="WP_345064763.1">
    <property type="nucleotide sequence ID" value="NZ_BAABGR010000006.1"/>
</dbReference>
<proteinExistence type="predicted"/>
<evidence type="ECO:0000259" key="1">
    <source>
        <dbReference type="PROSITE" id="PS51819"/>
    </source>
</evidence>